<protein>
    <submittedName>
        <fullName evidence="2">Serine protein kinase</fullName>
    </submittedName>
</protein>
<dbReference type="PANTHER" id="PTHR30267:SF2">
    <property type="entry name" value="PROTEIN PRKA"/>
    <property type="match status" value="1"/>
</dbReference>
<dbReference type="InterPro" id="IPR027417">
    <property type="entry name" value="P-loop_NTPase"/>
</dbReference>
<keyword evidence="2" id="KW-0418">Kinase</keyword>
<dbReference type="Pfam" id="PF08298">
    <property type="entry name" value="AAA_PrkA"/>
    <property type="match status" value="1"/>
</dbReference>
<dbReference type="Gene3D" id="3.40.50.300">
    <property type="entry name" value="P-loop containing nucleotide triphosphate hydrolases"/>
    <property type="match status" value="1"/>
</dbReference>
<evidence type="ECO:0000313" key="3">
    <source>
        <dbReference type="Proteomes" id="UP001224359"/>
    </source>
</evidence>
<dbReference type="SUPFAM" id="SSF52540">
    <property type="entry name" value="P-loop containing nucleoside triphosphate hydrolases"/>
    <property type="match status" value="1"/>
</dbReference>
<proteinExistence type="predicted"/>
<dbReference type="RefSeq" id="WP_306976702.1">
    <property type="nucleotide sequence ID" value="NZ_JAUSTQ010000007.1"/>
</dbReference>
<sequence>MSELTLDQYFALIKNRTLKPLSAHERLYRAFIWGQEKGMFAHLIGMEHILKEFEQRFLFPAAKDYDTQKRLWLFVGPPGSGKSTFVQTLKHVLIEFSKTDEGSVYRLKGCPMQENPLWALPENERTIIKEEIGLTINGTLSPYNQQRLEQDYQNDWRQLLVERFELSEQERLGIGTFMPGDWYTQDLSDLLGDIDYAKVTQYGTSSDPRAYRYDGEVQAANQGLLELHEVLKCRHDLLYPFLTLAEQSIYKVSRQAMIFSDLVMIGHSTLSDWQSFSEDERNHSLLKRMSVLFVPYNLNLQQEVAHYKHYVHQEDQDKFAPKAIECIALTAILSRFQYSENRRIYQEIVTMKSGKDLPFQKGDGLDGLDTRLIYRILDRCISMNSKITVQELLEELRLQVEDDLTITKASKAWYHHLITCVLKHFETELIYRIETEIINDYQEELNEIVEKASQSPELLKQWFGLSNDVIASFQSQRNLIHEQNLFVHLDSEYQKLFQQKLMQNVLQKLNGESKLRKALAKYLETIEDGRYTPYFSELIKLVNERYIIHR</sequence>
<keyword evidence="3" id="KW-1185">Reference proteome</keyword>
<evidence type="ECO:0000259" key="1">
    <source>
        <dbReference type="SMART" id="SM00763"/>
    </source>
</evidence>
<organism evidence="2 3">
    <name type="scientific">Alkalibacillus salilacus</name>
    <dbReference type="NCBI Taxonomy" id="284582"/>
    <lineage>
        <taxon>Bacteria</taxon>
        <taxon>Bacillati</taxon>
        <taxon>Bacillota</taxon>
        <taxon>Bacilli</taxon>
        <taxon>Bacillales</taxon>
        <taxon>Bacillaceae</taxon>
        <taxon>Alkalibacillus</taxon>
    </lineage>
</organism>
<dbReference type="EMBL" id="JAUSTQ010000007">
    <property type="protein sequence ID" value="MDQ0159884.1"/>
    <property type="molecule type" value="Genomic_DNA"/>
</dbReference>
<keyword evidence="2" id="KW-0808">Transferase</keyword>
<dbReference type="SMART" id="SM00763">
    <property type="entry name" value="AAA_PrkA"/>
    <property type="match status" value="1"/>
</dbReference>
<dbReference type="InterPro" id="IPR013153">
    <property type="entry name" value="Prk_AAA"/>
</dbReference>
<dbReference type="PANTHER" id="PTHR30267">
    <property type="entry name" value="PROTEIN KINASE PRKA"/>
    <property type="match status" value="1"/>
</dbReference>
<comment type="caution">
    <text evidence="2">The sequence shown here is derived from an EMBL/GenBank/DDBJ whole genome shotgun (WGS) entry which is preliminary data.</text>
</comment>
<accession>A0ABT9VG03</accession>
<feature type="domain" description="PrkA AAA" evidence="1">
    <location>
        <begin position="4"/>
        <end position="343"/>
    </location>
</feature>
<reference evidence="2 3" key="1">
    <citation type="submission" date="2023-07" db="EMBL/GenBank/DDBJ databases">
        <title>Genomic Encyclopedia of Type Strains, Phase IV (KMG-IV): sequencing the most valuable type-strain genomes for metagenomic binning, comparative biology and taxonomic classification.</title>
        <authorList>
            <person name="Goeker M."/>
        </authorList>
    </citation>
    <scope>NUCLEOTIDE SEQUENCE [LARGE SCALE GENOMIC DNA]</scope>
    <source>
        <strain evidence="2 3">DSM 16460</strain>
    </source>
</reference>
<dbReference type="Proteomes" id="UP001224359">
    <property type="component" value="Unassembled WGS sequence"/>
</dbReference>
<dbReference type="GO" id="GO:0016301">
    <property type="term" value="F:kinase activity"/>
    <property type="evidence" value="ECO:0007669"/>
    <property type="project" value="UniProtKB-KW"/>
</dbReference>
<name>A0ABT9VG03_9BACI</name>
<gene>
    <name evidence="2" type="ORF">J2S77_001871</name>
</gene>
<evidence type="ECO:0000313" key="2">
    <source>
        <dbReference type="EMBL" id="MDQ0159884.1"/>
    </source>
</evidence>